<dbReference type="EMBL" id="NXLX01000019">
    <property type="protein sequence ID" value="RDU72496.1"/>
    <property type="molecule type" value="Genomic_DNA"/>
</dbReference>
<reference evidence="4 5" key="1">
    <citation type="submission" date="2018-04" db="EMBL/GenBank/DDBJ databases">
        <title>Novel Campyloabacter and Helicobacter Species and Strains.</title>
        <authorList>
            <person name="Mannion A.J."/>
            <person name="Shen Z."/>
            <person name="Fox J.G."/>
        </authorList>
    </citation>
    <scope>NUCLEOTIDE SEQUENCE [LARGE SCALE GENOMIC DNA]</scope>
    <source>
        <strain evidence="4 5">MIT 04-9362</strain>
    </source>
</reference>
<evidence type="ECO:0000256" key="1">
    <source>
        <dbReference type="ARBA" id="ARBA00022676"/>
    </source>
</evidence>
<dbReference type="AlphaFoldDB" id="A0A3D8J5N7"/>
<gene>
    <name evidence="4" type="ORF">CQA57_06795</name>
</gene>
<keyword evidence="5" id="KW-1185">Reference proteome</keyword>
<dbReference type="CDD" id="cd00761">
    <property type="entry name" value="Glyco_tranf_GTA_type"/>
    <property type="match status" value="1"/>
</dbReference>
<keyword evidence="2" id="KW-0808">Transferase</keyword>
<dbReference type="GO" id="GO:0016758">
    <property type="term" value="F:hexosyltransferase activity"/>
    <property type="evidence" value="ECO:0007669"/>
    <property type="project" value="UniProtKB-ARBA"/>
</dbReference>
<dbReference type="PANTHER" id="PTHR22916">
    <property type="entry name" value="GLYCOSYLTRANSFERASE"/>
    <property type="match status" value="1"/>
</dbReference>
<protein>
    <recommendedName>
        <fullName evidence="3">Glycosyltransferase 2-like domain-containing protein</fullName>
    </recommendedName>
</protein>
<dbReference type="Gene3D" id="3.90.550.10">
    <property type="entry name" value="Spore Coat Polysaccharide Biosynthesis Protein SpsA, Chain A"/>
    <property type="match status" value="1"/>
</dbReference>
<evidence type="ECO:0000313" key="4">
    <source>
        <dbReference type="EMBL" id="RDU72496.1"/>
    </source>
</evidence>
<evidence type="ECO:0000256" key="2">
    <source>
        <dbReference type="ARBA" id="ARBA00022679"/>
    </source>
</evidence>
<dbReference type="Proteomes" id="UP000256695">
    <property type="component" value="Unassembled WGS sequence"/>
</dbReference>
<accession>A0A3D8J5N7</accession>
<dbReference type="OrthoDB" id="5372349at2"/>
<evidence type="ECO:0000259" key="3">
    <source>
        <dbReference type="Pfam" id="PF00535"/>
    </source>
</evidence>
<keyword evidence="1" id="KW-0328">Glycosyltransferase</keyword>
<evidence type="ECO:0000313" key="5">
    <source>
        <dbReference type="Proteomes" id="UP000256695"/>
    </source>
</evidence>
<dbReference type="InterPro" id="IPR029044">
    <property type="entry name" value="Nucleotide-diphossugar_trans"/>
</dbReference>
<organism evidence="4 5">
    <name type="scientific">Helicobacter anseris</name>
    <dbReference type="NCBI Taxonomy" id="375926"/>
    <lineage>
        <taxon>Bacteria</taxon>
        <taxon>Pseudomonadati</taxon>
        <taxon>Campylobacterota</taxon>
        <taxon>Epsilonproteobacteria</taxon>
        <taxon>Campylobacterales</taxon>
        <taxon>Helicobacteraceae</taxon>
        <taxon>Helicobacter</taxon>
    </lineage>
</organism>
<comment type="caution">
    <text evidence="4">The sequence shown here is derived from an EMBL/GenBank/DDBJ whole genome shotgun (WGS) entry which is preliminary data.</text>
</comment>
<name>A0A3D8J5N7_9HELI</name>
<feature type="domain" description="Glycosyltransferase 2-like" evidence="3">
    <location>
        <begin position="1"/>
        <end position="116"/>
    </location>
</feature>
<dbReference type="SUPFAM" id="SSF53448">
    <property type="entry name" value="Nucleotide-diphospho-sugar transferases"/>
    <property type="match status" value="1"/>
</dbReference>
<proteinExistence type="predicted"/>
<dbReference type="InterPro" id="IPR001173">
    <property type="entry name" value="Glyco_trans_2-like"/>
</dbReference>
<dbReference type="PANTHER" id="PTHR22916:SF51">
    <property type="entry name" value="GLYCOSYLTRANSFERASE EPSH-RELATED"/>
    <property type="match status" value="1"/>
</dbReference>
<dbReference type="Pfam" id="PF00535">
    <property type="entry name" value="Glycos_transf_2"/>
    <property type="match status" value="1"/>
</dbReference>
<sequence>MYNVQDYLAKCLDSIVNQTFGDIEIILINDGSTDKSGAIAKEYAKKDKRIVLIEQENKGQGYARNKGMEMGGGDYIIFVDSDDYVELDMCETFYNILKNKEIEILINPYFHNKDTKQILCDYFTDSLPTGGIYNSQIGSQFLLKTYKKYLFITTIAHFVFKNSFLREKQIKFPENILYEDVFFCTDAFLQAQKIFTTNTPKYHYYSSPHSIMRGKMDMEKTIKSANSYYALSCYLKRNIERYPEKVLKKLLYISTKTAFQHTLKAIQKIKYHQQLSFSKKDLLNFDDKLSILERLNIYFPAQYKFFHPFFYICQKFKNLSSKILRRFYAIFFHHHPNL</sequence>